<name>A0ACB0Y7S3_MELEN</name>
<comment type="caution">
    <text evidence="1">The sequence shown here is derived from an EMBL/GenBank/DDBJ whole genome shotgun (WGS) entry which is preliminary data.</text>
</comment>
<reference evidence="1" key="1">
    <citation type="submission" date="2023-11" db="EMBL/GenBank/DDBJ databases">
        <authorList>
            <person name="Poullet M."/>
        </authorList>
    </citation>
    <scope>NUCLEOTIDE SEQUENCE</scope>
    <source>
        <strain evidence="1">E1834</strain>
    </source>
</reference>
<proteinExistence type="predicted"/>
<keyword evidence="2" id="KW-1185">Reference proteome</keyword>
<sequence length="96" mass="11817">MLLSEALVRIYLEVQYLQTKDRTWGAVQESRSRKILDLDNCDFRTRSRQVRSLLKTNPHTYEIYLSREEYSQERYPVLYFIFKSRFHHNRQFLVPK</sequence>
<organism evidence="1 2">
    <name type="scientific">Meloidogyne enterolobii</name>
    <name type="common">Root-knot nematode worm</name>
    <name type="synonym">Meloidogyne mayaguensis</name>
    <dbReference type="NCBI Taxonomy" id="390850"/>
    <lineage>
        <taxon>Eukaryota</taxon>
        <taxon>Metazoa</taxon>
        <taxon>Ecdysozoa</taxon>
        <taxon>Nematoda</taxon>
        <taxon>Chromadorea</taxon>
        <taxon>Rhabditida</taxon>
        <taxon>Tylenchina</taxon>
        <taxon>Tylenchomorpha</taxon>
        <taxon>Tylenchoidea</taxon>
        <taxon>Meloidogynidae</taxon>
        <taxon>Meloidogyninae</taxon>
        <taxon>Meloidogyne</taxon>
    </lineage>
</organism>
<dbReference type="Proteomes" id="UP001497535">
    <property type="component" value="Unassembled WGS sequence"/>
</dbReference>
<gene>
    <name evidence="1" type="ORF">MENTE1834_LOCUS8746</name>
</gene>
<accession>A0ACB0Y7S3</accession>
<evidence type="ECO:0000313" key="2">
    <source>
        <dbReference type="Proteomes" id="UP001497535"/>
    </source>
</evidence>
<protein>
    <submittedName>
        <fullName evidence="1">Uncharacterized protein</fullName>
    </submittedName>
</protein>
<dbReference type="EMBL" id="CAVMJV010000007">
    <property type="protein sequence ID" value="CAK5035404.1"/>
    <property type="molecule type" value="Genomic_DNA"/>
</dbReference>
<evidence type="ECO:0000313" key="1">
    <source>
        <dbReference type="EMBL" id="CAK5035404.1"/>
    </source>
</evidence>